<proteinExistence type="predicted"/>
<feature type="domain" description="HTH cro/C1-type" evidence="1">
    <location>
        <begin position="7"/>
        <end position="61"/>
    </location>
</feature>
<sequence>MVDFNRLEGLIKQQGKKKSHLCAMAGKGRGYISDAKNGNGTISDEALEIFAAELGTTAAYLRHETDDAGVKKASAGKGGRVSEDEIKIALFGGGGRTMTSSARGPTSGYTWPMSLGTA</sequence>
<gene>
    <name evidence="2" type="ORF">KL86CLO1_11220</name>
</gene>
<reference evidence="2" key="1">
    <citation type="submission" date="2016-04" db="EMBL/GenBank/DDBJ databases">
        <authorList>
            <person name="Evans L.H."/>
            <person name="Alamgir A."/>
            <person name="Owens N."/>
            <person name="Weber N.D."/>
            <person name="Virtaneva K."/>
            <person name="Barbian K."/>
            <person name="Babar A."/>
            <person name="Rosenke K."/>
        </authorList>
    </citation>
    <scope>NUCLEOTIDE SEQUENCE</scope>
    <source>
        <strain evidence="2">86</strain>
    </source>
</reference>
<dbReference type="AlphaFoldDB" id="A0A212JJH6"/>
<organism evidence="2">
    <name type="scientific">uncultured Eubacteriales bacterium</name>
    <dbReference type="NCBI Taxonomy" id="172733"/>
    <lineage>
        <taxon>Bacteria</taxon>
        <taxon>Bacillati</taxon>
        <taxon>Bacillota</taxon>
        <taxon>Clostridia</taxon>
        <taxon>Eubacteriales</taxon>
        <taxon>environmental samples</taxon>
    </lineage>
</organism>
<dbReference type="InterPro" id="IPR010982">
    <property type="entry name" value="Lambda_DNA-bd_dom_sf"/>
</dbReference>
<dbReference type="SUPFAM" id="SSF47413">
    <property type="entry name" value="lambda repressor-like DNA-binding domains"/>
    <property type="match status" value="1"/>
</dbReference>
<dbReference type="InterPro" id="IPR001387">
    <property type="entry name" value="Cro/C1-type_HTH"/>
</dbReference>
<dbReference type="EMBL" id="FLUN01000001">
    <property type="protein sequence ID" value="SBV99560.1"/>
    <property type="molecule type" value="Genomic_DNA"/>
</dbReference>
<evidence type="ECO:0000313" key="2">
    <source>
        <dbReference type="EMBL" id="SBV99560.1"/>
    </source>
</evidence>
<evidence type="ECO:0000259" key="1">
    <source>
        <dbReference type="PROSITE" id="PS50943"/>
    </source>
</evidence>
<protein>
    <recommendedName>
        <fullName evidence="1">HTH cro/C1-type domain-containing protein</fullName>
    </recommendedName>
</protein>
<accession>A0A212JJH6</accession>
<dbReference type="PROSITE" id="PS50943">
    <property type="entry name" value="HTH_CROC1"/>
    <property type="match status" value="1"/>
</dbReference>
<name>A0A212JJH6_9FIRM</name>
<dbReference type="GO" id="GO:0003677">
    <property type="term" value="F:DNA binding"/>
    <property type="evidence" value="ECO:0007669"/>
    <property type="project" value="InterPro"/>
</dbReference>